<feature type="domain" description="Ig-like" evidence="15">
    <location>
        <begin position="10"/>
        <end position="120"/>
    </location>
</feature>
<dbReference type="FunFam" id="3.10.100.10:FF:000002">
    <property type="entry name" value="Hyaluronan proteoglycan link protein 1"/>
    <property type="match status" value="1"/>
</dbReference>
<dbReference type="PROSITE" id="PS50923">
    <property type="entry name" value="SUSHI"/>
    <property type="match status" value="1"/>
</dbReference>
<evidence type="ECO:0000256" key="1">
    <source>
        <dbReference type="ARBA" id="ARBA00004613"/>
    </source>
</evidence>
<dbReference type="SUPFAM" id="SSF57535">
    <property type="entry name" value="Complement control module/SCR domain"/>
    <property type="match status" value="1"/>
</dbReference>
<dbReference type="SMART" id="SM00032">
    <property type="entry name" value="CCP"/>
    <property type="match status" value="1"/>
</dbReference>
<dbReference type="CDD" id="cd03517">
    <property type="entry name" value="Link_domain_CSPGs_modules_1_3"/>
    <property type="match status" value="1"/>
</dbReference>
<keyword evidence="10" id="KW-0768">Sushi</keyword>
<evidence type="ECO:0000256" key="6">
    <source>
        <dbReference type="ARBA" id="ARBA00023157"/>
    </source>
</evidence>
<evidence type="ECO:0000256" key="2">
    <source>
        <dbReference type="ARBA" id="ARBA00022525"/>
    </source>
</evidence>
<dbReference type="SMART" id="SM00409">
    <property type="entry name" value="IG"/>
    <property type="match status" value="1"/>
</dbReference>
<feature type="disulfide bond" evidence="9">
    <location>
        <begin position="611"/>
        <end position="620"/>
    </location>
</feature>
<reference evidence="18" key="2">
    <citation type="submission" date="2025-09" db="UniProtKB">
        <authorList>
            <consortium name="Ensembl"/>
        </authorList>
    </citation>
    <scope>IDENTIFICATION</scope>
</reference>
<comment type="caution">
    <text evidence="9">Lacks conserved residue(s) required for the propagation of feature annotation.</text>
</comment>
<dbReference type="GO" id="GO:0045202">
    <property type="term" value="C:synapse"/>
    <property type="evidence" value="ECO:0007669"/>
    <property type="project" value="TreeGrafter"/>
</dbReference>
<dbReference type="InterPro" id="IPR036179">
    <property type="entry name" value="Ig-like_dom_sf"/>
</dbReference>
<feature type="domain" description="EGF-like" evidence="13">
    <location>
        <begin position="585"/>
        <end position="621"/>
    </location>
</feature>
<evidence type="ECO:0000313" key="18">
    <source>
        <dbReference type="Ensembl" id="ENSPMGP00000026752.1"/>
    </source>
</evidence>
<evidence type="ECO:0000256" key="10">
    <source>
        <dbReference type="PROSITE-ProRule" id="PRU00302"/>
    </source>
</evidence>
<dbReference type="InterPro" id="IPR000742">
    <property type="entry name" value="EGF"/>
</dbReference>
<keyword evidence="7" id="KW-0325">Glycoprotein</keyword>
<dbReference type="FunFam" id="3.10.100.10:FF:000003">
    <property type="entry name" value="Versican core protein"/>
    <property type="match status" value="1"/>
</dbReference>
<organism evidence="18 19">
    <name type="scientific">Periophthalmus magnuspinnatus</name>
    <dbReference type="NCBI Taxonomy" id="409849"/>
    <lineage>
        <taxon>Eukaryota</taxon>
        <taxon>Metazoa</taxon>
        <taxon>Chordata</taxon>
        <taxon>Craniata</taxon>
        <taxon>Vertebrata</taxon>
        <taxon>Euteleostomi</taxon>
        <taxon>Actinopterygii</taxon>
        <taxon>Neopterygii</taxon>
        <taxon>Teleostei</taxon>
        <taxon>Neoteleostei</taxon>
        <taxon>Acanthomorphata</taxon>
        <taxon>Gobiaria</taxon>
        <taxon>Gobiiformes</taxon>
        <taxon>Gobioidei</taxon>
        <taxon>Gobiidae</taxon>
        <taxon>Oxudercinae</taxon>
        <taxon>Periophthalmus</taxon>
    </lineage>
</organism>
<dbReference type="Ensembl" id="ENSPMGT00000028492.1">
    <property type="protein sequence ID" value="ENSPMGP00000026752.1"/>
    <property type="gene ID" value="ENSPMGG00000021580.1"/>
</dbReference>
<dbReference type="GO" id="GO:0001501">
    <property type="term" value="P:skeletal system development"/>
    <property type="evidence" value="ECO:0007669"/>
    <property type="project" value="TreeGrafter"/>
</dbReference>
<dbReference type="InterPro" id="IPR016186">
    <property type="entry name" value="C-type_lectin-like/link_sf"/>
</dbReference>
<feature type="region of interest" description="Disordered" evidence="12">
    <location>
        <begin position="381"/>
        <end position="400"/>
    </location>
</feature>
<feature type="domain" description="Sushi" evidence="16">
    <location>
        <begin position="752"/>
        <end position="812"/>
    </location>
</feature>
<accession>A0A3B4BAH4</accession>
<dbReference type="InterPro" id="IPR000538">
    <property type="entry name" value="Link_dom"/>
</dbReference>
<keyword evidence="19" id="KW-1185">Reference proteome</keyword>
<feature type="domain" description="C-type lectin" evidence="14">
    <location>
        <begin position="634"/>
        <end position="748"/>
    </location>
</feature>
<evidence type="ECO:0000259" key="17">
    <source>
        <dbReference type="PROSITE" id="PS50963"/>
    </source>
</evidence>
<feature type="domain" description="Link" evidence="17">
    <location>
        <begin position="220"/>
        <end position="319"/>
    </location>
</feature>
<dbReference type="InterPro" id="IPR013783">
    <property type="entry name" value="Ig-like_fold"/>
</dbReference>
<keyword evidence="4" id="KW-0677">Repeat</keyword>
<dbReference type="PANTHER" id="PTHR22804">
    <property type="entry name" value="AGGRECAN/VERSICAN PROTEOGLYCAN"/>
    <property type="match status" value="1"/>
</dbReference>
<dbReference type="CDD" id="cd00054">
    <property type="entry name" value="EGF_CA"/>
    <property type="match status" value="1"/>
</dbReference>
<dbReference type="PROSITE" id="PS50963">
    <property type="entry name" value="LINK_2"/>
    <property type="match status" value="2"/>
</dbReference>
<dbReference type="GO" id="GO:0005615">
    <property type="term" value="C:extracellular space"/>
    <property type="evidence" value="ECO:0007669"/>
    <property type="project" value="TreeGrafter"/>
</dbReference>
<dbReference type="InterPro" id="IPR003599">
    <property type="entry name" value="Ig_sub"/>
</dbReference>
<feature type="compositionally biased region" description="Low complexity" evidence="12">
    <location>
        <begin position="389"/>
        <end position="399"/>
    </location>
</feature>
<evidence type="ECO:0000259" key="13">
    <source>
        <dbReference type="PROSITE" id="PS50026"/>
    </source>
</evidence>
<dbReference type="InterPro" id="IPR018378">
    <property type="entry name" value="C-type_lectin_CS"/>
</dbReference>
<dbReference type="InterPro" id="IPR013106">
    <property type="entry name" value="Ig_V-set"/>
</dbReference>
<dbReference type="Gene3D" id="2.10.70.10">
    <property type="entry name" value="Complement Module, domain 1"/>
    <property type="match status" value="1"/>
</dbReference>
<dbReference type="GO" id="GO:0072534">
    <property type="term" value="C:perineuronal net"/>
    <property type="evidence" value="ECO:0007669"/>
    <property type="project" value="TreeGrafter"/>
</dbReference>
<dbReference type="CDD" id="cd00033">
    <property type="entry name" value="CCP"/>
    <property type="match status" value="1"/>
</dbReference>
<dbReference type="InterPro" id="IPR035976">
    <property type="entry name" value="Sushi/SCR/CCP_sf"/>
</dbReference>
<dbReference type="InterPro" id="IPR016187">
    <property type="entry name" value="CTDL_fold"/>
</dbReference>
<dbReference type="PROSITE" id="PS01241">
    <property type="entry name" value="LINK_1"/>
    <property type="match status" value="1"/>
</dbReference>
<dbReference type="InterPro" id="IPR007110">
    <property type="entry name" value="Ig-like_dom"/>
</dbReference>
<evidence type="ECO:0000256" key="9">
    <source>
        <dbReference type="PROSITE-ProRule" id="PRU00076"/>
    </source>
</evidence>
<dbReference type="GO" id="GO:0007417">
    <property type="term" value="P:central nervous system development"/>
    <property type="evidence" value="ECO:0007669"/>
    <property type="project" value="TreeGrafter"/>
</dbReference>
<dbReference type="PROSITE" id="PS50835">
    <property type="entry name" value="IG_LIKE"/>
    <property type="match status" value="1"/>
</dbReference>
<dbReference type="SMART" id="SM00034">
    <property type="entry name" value="CLECT"/>
    <property type="match status" value="1"/>
</dbReference>
<evidence type="ECO:0000256" key="5">
    <source>
        <dbReference type="ARBA" id="ARBA00022974"/>
    </source>
</evidence>
<dbReference type="PRINTS" id="PR01265">
    <property type="entry name" value="LINKMODULE"/>
</dbReference>
<dbReference type="InterPro" id="IPR001304">
    <property type="entry name" value="C-type_lectin-like"/>
</dbReference>
<dbReference type="Gene3D" id="2.10.25.10">
    <property type="entry name" value="Laminin"/>
    <property type="match status" value="1"/>
</dbReference>
<dbReference type="PROSITE" id="PS50026">
    <property type="entry name" value="EGF_3"/>
    <property type="match status" value="1"/>
</dbReference>
<protein>
    <submittedName>
        <fullName evidence="18">Uncharacterized protein</fullName>
    </submittedName>
</protein>
<evidence type="ECO:0000256" key="8">
    <source>
        <dbReference type="ARBA" id="ARBA00023319"/>
    </source>
</evidence>
<dbReference type="GO" id="GO:0002052">
    <property type="term" value="P:positive regulation of neuroblast proliferation"/>
    <property type="evidence" value="ECO:0007669"/>
    <property type="project" value="TreeGrafter"/>
</dbReference>
<dbReference type="Gene3D" id="2.60.40.10">
    <property type="entry name" value="Immunoglobulins"/>
    <property type="match status" value="1"/>
</dbReference>
<comment type="subcellular location">
    <subcellularLocation>
        <location evidence="1">Secreted</location>
    </subcellularLocation>
</comment>
<evidence type="ECO:0000256" key="7">
    <source>
        <dbReference type="ARBA" id="ARBA00023180"/>
    </source>
</evidence>
<keyword evidence="2" id="KW-0964">Secreted</keyword>
<evidence type="ECO:0000256" key="12">
    <source>
        <dbReference type="SAM" id="MobiDB-lite"/>
    </source>
</evidence>
<reference evidence="18" key="1">
    <citation type="submission" date="2025-08" db="UniProtKB">
        <authorList>
            <consortium name="Ensembl"/>
        </authorList>
    </citation>
    <scope>IDENTIFICATION</scope>
</reference>
<dbReference type="GO" id="GO:0010001">
    <property type="term" value="P:glial cell differentiation"/>
    <property type="evidence" value="ECO:0007669"/>
    <property type="project" value="TreeGrafter"/>
</dbReference>
<keyword evidence="5" id="KW-0654">Proteoglycan</keyword>
<dbReference type="PROSITE" id="PS00022">
    <property type="entry name" value="EGF_1"/>
    <property type="match status" value="1"/>
</dbReference>
<feature type="disulfide bond" evidence="10">
    <location>
        <begin position="754"/>
        <end position="797"/>
    </location>
</feature>
<dbReference type="STRING" id="409849.ENSPMGP00000026752"/>
<dbReference type="PROSITE" id="PS50041">
    <property type="entry name" value="C_TYPE_LECTIN_2"/>
    <property type="match status" value="1"/>
</dbReference>
<dbReference type="Pfam" id="PF00084">
    <property type="entry name" value="Sushi"/>
    <property type="match status" value="1"/>
</dbReference>
<evidence type="ECO:0000259" key="14">
    <source>
        <dbReference type="PROSITE" id="PS50041"/>
    </source>
</evidence>
<feature type="disulfide bond" evidence="11">
    <location>
        <begin position="168"/>
        <end position="189"/>
    </location>
</feature>
<dbReference type="InterPro" id="IPR050691">
    <property type="entry name" value="Hyaluronan_bind_Proteoglycan"/>
</dbReference>
<dbReference type="Pfam" id="PF07686">
    <property type="entry name" value="V-set"/>
    <property type="match status" value="1"/>
</dbReference>
<dbReference type="GO" id="GO:0005540">
    <property type="term" value="F:hyaluronic acid binding"/>
    <property type="evidence" value="ECO:0007669"/>
    <property type="project" value="InterPro"/>
</dbReference>
<dbReference type="Pfam" id="PF00193">
    <property type="entry name" value="Xlink"/>
    <property type="match status" value="2"/>
</dbReference>
<evidence type="ECO:0000256" key="3">
    <source>
        <dbReference type="ARBA" id="ARBA00022729"/>
    </source>
</evidence>
<keyword evidence="9" id="KW-0245">EGF-like domain</keyword>
<dbReference type="Pfam" id="PF00059">
    <property type="entry name" value="Lectin_C"/>
    <property type="match status" value="1"/>
</dbReference>
<dbReference type="AlphaFoldDB" id="A0A3B4BAH4"/>
<dbReference type="InterPro" id="IPR000436">
    <property type="entry name" value="Sushi_SCR_CCP_dom"/>
</dbReference>
<evidence type="ECO:0000256" key="11">
    <source>
        <dbReference type="PROSITE-ProRule" id="PRU00323"/>
    </source>
</evidence>
<evidence type="ECO:0000259" key="15">
    <source>
        <dbReference type="PROSITE" id="PS50835"/>
    </source>
</evidence>
<keyword evidence="3" id="KW-0732">Signal</keyword>
<proteinExistence type="predicted"/>
<keyword evidence="8" id="KW-0393">Immunoglobulin domain</keyword>
<dbReference type="CDD" id="cd03520">
    <property type="entry name" value="Link_domain_CSPGs_modules_2_4"/>
    <property type="match status" value="1"/>
</dbReference>
<keyword evidence="6 9" id="KW-1015">Disulfide bond</keyword>
<dbReference type="FunFam" id="3.10.100.10:FF:000011">
    <property type="entry name" value="Aggrecan core protein"/>
    <property type="match status" value="1"/>
</dbReference>
<dbReference type="PANTHER" id="PTHR22804:SF41">
    <property type="entry name" value="BREVICAN CORE PROTEIN"/>
    <property type="match status" value="1"/>
</dbReference>
<name>A0A3B4BAH4_9GOBI</name>
<evidence type="ECO:0000256" key="4">
    <source>
        <dbReference type="ARBA" id="ARBA00022737"/>
    </source>
</evidence>
<dbReference type="Proteomes" id="UP000261520">
    <property type="component" value="Unplaced"/>
</dbReference>
<dbReference type="SUPFAM" id="SSF56436">
    <property type="entry name" value="C-type lectin-like"/>
    <property type="match status" value="3"/>
</dbReference>
<dbReference type="GO" id="GO:0007155">
    <property type="term" value="P:cell adhesion"/>
    <property type="evidence" value="ECO:0007669"/>
    <property type="project" value="InterPro"/>
</dbReference>
<evidence type="ECO:0000313" key="19">
    <source>
        <dbReference type="Proteomes" id="UP000261520"/>
    </source>
</evidence>
<evidence type="ECO:0000259" key="16">
    <source>
        <dbReference type="PROSITE" id="PS50923"/>
    </source>
</evidence>
<dbReference type="SUPFAM" id="SSF48726">
    <property type="entry name" value="Immunoglobulin"/>
    <property type="match status" value="1"/>
</dbReference>
<feature type="disulfide bond" evidence="11">
    <location>
        <begin position="266"/>
        <end position="287"/>
    </location>
</feature>
<sequence length="819" mass="91710">QLVNPLLQVPDSDVIVSSLGSLVTLPCFMSLSMVSAGIEPRVKWSVVSGGIEQQILVARGQRVKVHEMFKDRAALLSYTSSPDDLTLWLSDVRSSDSGHYRCEVQQGLEDASDIVQLKVKGVVFHYRDAMGRYAFSFPQAQTACEAIGAEMATPDHLLAAYHDGYEQCDAGWLADQSVRYPIQKPREGCYGDMDGRPGVRNYGTMDPNSLYDVYCYIDHMDGEVFFQPVLQQLSFLEAQSHCSDLGAELASTAQLYLAWSEGMDRCSPGWLSDGSVRYPIVTPRERCGGSQPGVKTVYRFSNQTGFPEPSSLHDVYCFRGNGIAPSASAIHYSPTESADIEDNVVILTEKVQELQLHQTEQVEREALSFLESFSIFSAPATEKTPPVANTTESSYNTTTEQDDIDFNNATVTEMPLLHEEVSEELMENNNTITEDGDIIDIEERVNVTYDKVENETTISHVLVTSLNINHSSPNNETQPIFNSTFEQNLFENATRSLGVKNESAVTEEPELAEIEELVQTNVTEIDSSEDPIEENHDICIMSHGIVWIICLFSMSTLYICPIGLCFCSLCLVKALKIIICFLFCISDGCLNDPCLNGGTCTDQNGQIKCLCLPTYGGDLCQTDLEVCEVGWDKFQGFCYRHFGRRLSWEVAEQHCRTMGAHLVSIMSPEEQGFINNFYKEYQWTGLNDKAIEDDFRWSDGNPLLYENWYKGQPDSYFLSGEDCVVMVWHDNGRWSDVPCNYHLAYTCKKGTSSCGPPPKVRNASIFGKVKQRYPTNAAVRYHCSEGFQQRLNPLVRCLSGGKWERPQIQCIPGTIRNIL</sequence>
<dbReference type="FunFam" id="2.10.70.10:FF:000003">
    <property type="entry name" value="Versican core protein"/>
    <property type="match status" value="1"/>
</dbReference>
<dbReference type="PROSITE" id="PS00615">
    <property type="entry name" value="C_TYPE_LECTIN_1"/>
    <property type="match status" value="1"/>
</dbReference>
<feature type="disulfide bond" evidence="10">
    <location>
        <begin position="783"/>
        <end position="810"/>
    </location>
</feature>
<dbReference type="SUPFAM" id="SSF57196">
    <property type="entry name" value="EGF/Laminin"/>
    <property type="match status" value="1"/>
</dbReference>
<dbReference type="SMART" id="SM00445">
    <property type="entry name" value="LINK"/>
    <property type="match status" value="2"/>
</dbReference>
<feature type="domain" description="Link" evidence="17">
    <location>
        <begin position="122"/>
        <end position="217"/>
    </location>
</feature>
<dbReference type="Gene3D" id="3.10.100.10">
    <property type="entry name" value="Mannose-Binding Protein A, subunit A"/>
    <property type="match status" value="3"/>
</dbReference>